<accession>A0A5E5BK38</accession>
<reference evidence="3 4" key="1">
    <citation type="submission" date="2019-08" db="EMBL/GenBank/DDBJ databases">
        <authorList>
            <person name="Peeters C."/>
        </authorList>
    </citation>
    <scope>NUCLEOTIDE SEQUENCE [LARGE SCALE GENOMIC DNA]</scope>
    <source>
        <strain evidence="3 4">LMG 31121</strain>
    </source>
</reference>
<keyword evidence="1" id="KW-1133">Transmembrane helix</keyword>
<feature type="transmembrane region" description="Helical" evidence="1">
    <location>
        <begin position="104"/>
        <end position="129"/>
    </location>
</feature>
<evidence type="ECO:0000313" key="4">
    <source>
        <dbReference type="Proteomes" id="UP000335538"/>
    </source>
</evidence>
<protein>
    <recommendedName>
        <fullName evidence="5">Small integral membrane protein</fullName>
    </recommendedName>
</protein>
<keyword evidence="1" id="KW-0472">Membrane</keyword>
<feature type="chain" id="PRO_5022784184" description="Small integral membrane protein" evidence="2">
    <location>
        <begin position="25"/>
        <end position="186"/>
    </location>
</feature>
<organism evidence="3 4">
    <name type="scientific">Pandoraea sputorum</name>
    <dbReference type="NCBI Taxonomy" id="93222"/>
    <lineage>
        <taxon>Bacteria</taxon>
        <taxon>Pseudomonadati</taxon>
        <taxon>Pseudomonadota</taxon>
        <taxon>Betaproteobacteria</taxon>
        <taxon>Burkholderiales</taxon>
        <taxon>Burkholderiaceae</taxon>
        <taxon>Pandoraea</taxon>
    </lineage>
</organism>
<evidence type="ECO:0000256" key="1">
    <source>
        <dbReference type="SAM" id="Phobius"/>
    </source>
</evidence>
<proteinExistence type="predicted"/>
<evidence type="ECO:0000313" key="3">
    <source>
        <dbReference type="EMBL" id="VVE85626.1"/>
    </source>
</evidence>
<feature type="signal peptide" evidence="2">
    <location>
        <begin position="1"/>
        <end position="24"/>
    </location>
</feature>
<gene>
    <name evidence="3" type="ORF">PSP31121_05331</name>
</gene>
<dbReference type="EMBL" id="CABPSR010000030">
    <property type="protein sequence ID" value="VVE85626.1"/>
    <property type="molecule type" value="Genomic_DNA"/>
</dbReference>
<sequence>MIIRLSKAALVSAMALLASLVAINNITDYATNFAFIRHVFMMDTTLTGNGILYRSLDQTWVHHAGYIAIIVMQTLTAVVCWIGGAKLFRTRHAGEAAFGSARAWAVAGLTLGFLTWQVSFMTIGGEWFGMWMSRQWNGLESAFRFFVTFLLVLIYLVMPSDASDPAVKGRASAQGADLEERTRCDL</sequence>
<feature type="transmembrane region" description="Helical" evidence="1">
    <location>
        <begin position="64"/>
        <end position="84"/>
    </location>
</feature>
<keyword evidence="2" id="KW-0732">Signal</keyword>
<evidence type="ECO:0008006" key="5">
    <source>
        <dbReference type="Google" id="ProtNLM"/>
    </source>
</evidence>
<dbReference type="Pfam" id="PF09933">
    <property type="entry name" value="DUF2165"/>
    <property type="match status" value="1"/>
</dbReference>
<dbReference type="InterPro" id="IPR018681">
    <property type="entry name" value="DUF2165_transmembrane"/>
</dbReference>
<evidence type="ECO:0000256" key="2">
    <source>
        <dbReference type="SAM" id="SignalP"/>
    </source>
</evidence>
<keyword evidence="1" id="KW-0812">Transmembrane</keyword>
<name>A0A5E5BK38_9BURK</name>
<dbReference type="RefSeq" id="WP_150811408.1">
    <property type="nucleotide sequence ID" value="NZ_CABPSR010000030.1"/>
</dbReference>
<feature type="transmembrane region" description="Helical" evidence="1">
    <location>
        <begin position="141"/>
        <end position="158"/>
    </location>
</feature>
<dbReference type="Proteomes" id="UP000335538">
    <property type="component" value="Unassembled WGS sequence"/>
</dbReference>
<dbReference type="AlphaFoldDB" id="A0A5E5BK38"/>